<dbReference type="Proteomes" id="UP000662200">
    <property type="component" value="Unassembled WGS sequence"/>
</dbReference>
<sequence length="135" mass="14031">MAVDPWTPGPRRTEIRVDPAGLRAFAREVRTENEATLRPHARTVLADFGQGVPFGAHARSRAVAAAQDRYRHAMVRAIDTLHAYVADADTLATAAERIAAAYGATDAAAAAHAADVAATLAAALAQVPAGPGPTR</sequence>
<reference evidence="1" key="1">
    <citation type="journal article" date="2014" name="Int. J. Syst. Evol. Microbiol.">
        <title>Complete genome sequence of Corynebacterium casei LMG S-19264T (=DSM 44701T), isolated from a smear-ripened cheese.</title>
        <authorList>
            <consortium name="US DOE Joint Genome Institute (JGI-PGF)"/>
            <person name="Walter F."/>
            <person name="Albersmeier A."/>
            <person name="Kalinowski J."/>
            <person name="Ruckert C."/>
        </authorList>
    </citation>
    <scope>NUCLEOTIDE SEQUENCE</scope>
    <source>
        <strain evidence="1">JCM 3091</strain>
    </source>
</reference>
<dbReference type="EMBL" id="BMQC01000004">
    <property type="protein sequence ID" value="GGK23141.1"/>
    <property type="molecule type" value="Genomic_DNA"/>
</dbReference>
<accession>A0A8J3BI44</accession>
<evidence type="ECO:0000313" key="1">
    <source>
        <dbReference type="EMBL" id="GGK23141.1"/>
    </source>
</evidence>
<protein>
    <submittedName>
        <fullName evidence="1">Uncharacterized protein</fullName>
    </submittedName>
</protein>
<keyword evidence="2" id="KW-1185">Reference proteome</keyword>
<gene>
    <name evidence="1" type="ORF">GCM10010124_14580</name>
</gene>
<proteinExistence type="predicted"/>
<organism evidence="1 2">
    <name type="scientific">Pilimelia terevasa</name>
    <dbReference type="NCBI Taxonomy" id="53372"/>
    <lineage>
        <taxon>Bacteria</taxon>
        <taxon>Bacillati</taxon>
        <taxon>Actinomycetota</taxon>
        <taxon>Actinomycetes</taxon>
        <taxon>Micromonosporales</taxon>
        <taxon>Micromonosporaceae</taxon>
        <taxon>Pilimelia</taxon>
    </lineage>
</organism>
<name>A0A8J3BI44_9ACTN</name>
<reference evidence="1" key="2">
    <citation type="submission" date="2020-09" db="EMBL/GenBank/DDBJ databases">
        <authorList>
            <person name="Sun Q."/>
            <person name="Ohkuma M."/>
        </authorList>
    </citation>
    <scope>NUCLEOTIDE SEQUENCE</scope>
    <source>
        <strain evidence="1">JCM 3091</strain>
    </source>
</reference>
<dbReference type="AlphaFoldDB" id="A0A8J3BI44"/>
<comment type="caution">
    <text evidence="1">The sequence shown here is derived from an EMBL/GenBank/DDBJ whole genome shotgun (WGS) entry which is preliminary data.</text>
</comment>
<dbReference type="RefSeq" id="WP_189113449.1">
    <property type="nucleotide sequence ID" value="NZ_BMQC01000004.1"/>
</dbReference>
<evidence type="ECO:0000313" key="2">
    <source>
        <dbReference type="Proteomes" id="UP000662200"/>
    </source>
</evidence>